<keyword evidence="1" id="KW-0808">Transferase</keyword>
<dbReference type="InterPro" id="IPR001296">
    <property type="entry name" value="Glyco_trans_1"/>
</dbReference>
<gene>
    <name evidence="4" type="ORF">A3F02_00200</name>
</gene>
<dbReference type="GO" id="GO:0016757">
    <property type="term" value="F:glycosyltransferase activity"/>
    <property type="evidence" value="ECO:0007669"/>
    <property type="project" value="InterPro"/>
</dbReference>
<reference evidence="4 5" key="1">
    <citation type="journal article" date="2016" name="Nat. Commun.">
        <title>Thousands of microbial genomes shed light on interconnected biogeochemical processes in an aquifer system.</title>
        <authorList>
            <person name="Anantharaman K."/>
            <person name="Brown C.T."/>
            <person name="Hug L.A."/>
            <person name="Sharon I."/>
            <person name="Castelle C.J."/>
            <person name="Probst A.J."/>
            <person name="Thomas B.C."/>
            <person name="Singh A."/>
            <person name="Wilkins M.J."/>
            <person name="Karaoz U."/>
            <person name="Brodie E.L."/>
            <person name="Williams K.H."/>
            <person name="Hubbard S.S."/>
            <person name="Banfield J.F."/>
        </authorList>
    </citation>
    <scope>NUCLEOTIDE SEQUENCE [LARGE SCALE GENOMIC DNA]</scope>
</reference>
<sequence length="376" mass="42974">MKICIDISQIVYGTGVSNYTNDLVENLLKIDHNNQYKLFGYSLRLNNNLREYKKKFLGYENVEFRIIHIPISAMTILWNRLHIVPIEKFVGEFDLLHSSDWIQPPVRSSKAKKITTVHDMAVYLFSSFFPSKILENQKRRMNFVINEVDRIISVSQSTKDDIEKFLKVPTKKINVISLASSPIFKPQDEEKINVVLNKFKIKKPFILSVATQEPRKNIQILLDVFEQIVKKRANVSLVLSGKYGWGPGLRSSENVIWTDYVSKEDLVVLYSSCRVFVYPSLYEGFGLPILEAMACGAPVITSNNSSMVEIAKEAAILIDPRSEGQLTKAIDMVLDLNLDNYQKMVKASLERARQYSWAKTAKETLKVYEEVAGTSD</sequence>
<protein>
    <recommendedName>
        <fullName evidence="6">Glycosyl transferase family 1 domain-containing protein</fullName>
    </recommendedName>
</protein>
<accession>A0A1F5GT23</accession>
<dbReference type="Pfam" id="PF13439">
    <property type="entry name" value="Glyco_transf_4"/>
    <property type="match status" value="1"/>
</dbReference>
<feature type="domain" description="Glycosyltransferase subfamily 4-like N-terminal" evidence="3">
    <location>
        <begin position="15"/>
        <end position="177"/>
    </location>
</feature>
<dbReference type="PANTHER" id="PTHR46401">
    <property type="entry name" value="GLYCOSYLTRANSFERASE WBBK-RELATED"/>
    <property type="match status" value="1"/>
</dbReference>
<dbReference type="AlphaFoldDB" id="A0A1F5GT23"/>
<evidence type="ECO:0000313" key="5">
    <source>
        <dbReference type="Proteomes" id="UP000176666"/>
    </source>
</evidence>
<dbReference type="FunFam" id="3.40.50.2000:FF:000119">
    <property type="entry name" value="Glycosyl transferase group 1"/>
    <property type="match status" value="1"/>
</dbReference>
<evidence type="ECO:0000259" key="2">
    <source>
        <dbReference type="Pfam" id="PF00534"/>
    </source>
</evidence>
<evidence type="ECO:0000259" key="3">
    <source>
        <dbReference type="Pfam" id="PF13439"/>
    </source>
</evidence>
<dbReference type="EMBL" id="MFBJ01000067">
    <property type="protein sequence ID" value="OGD95022.1"/>
    <property type="molecule type" value="Genomic_DNA"/>
</dbReference>
<dbReference type="Proteomes" id="UP000176666">
    <property type="component" value="Unassembled WGS sequence"/>
</dbReference>
<proteinExistence type="predicted"/>
<dbReference type="CDD" id="cd03809">
    <property type="entry name" value="GT4_MtfB-like"/>
    <property type="match status" value="1"/>
</dbReference>
<dbReference type="SUPFAM" id="SSF53756">
    <property type="entry name" value="UDP-Glycosyltransferase/glycogen phosphorylase"/>
    <property type="match status" value="1"/>
</dbReference>
<dbReference type="GO" id="GO:0009103">
    <property type="term" value="P:lipopolysaccharide biosynthetic process"/>
    <property type="evidence" value="ECO:0007669"/>
    <property type="project" value="TreeGrafter"/>
</dbReference>
<evidence type="ECO:0000256" key="1">
    <source>
        <dbReference type="ARBA" id="ARBA00022679"/>
    </source>
</evidence>
<dbReference type="PANTHER" id="PTHR46401:SF2">
    <property type="entry name" value="GLYCOSYLTRANSFERASE WBBK-RELATED"/>
    <property type="match status" value="1"/>
</dbReference>
<evidence type="ECO:0008006" key="6">
    <source>
        <dbReference type="Google" id="ProtNLM"/>
    </source>
</evidence>
<organism evidence="4 5">
    <name type="scientific">Candidatus Curtissbacteria bacterium RIFCSPHIGHO2_12_FULL_38_9b</name>
    <dbReference type="NCBI Taxonomy" id="1797720"/>
    <lineage>
        <taxon>Bacteria</taxon>
        <taxon>Candidatus Curtissiibacteriota</taxon>
    </lineage>
</organism>
<evidence type="ECO:0000313" key="4">
    <source>
        <dbReference type="EMBL" id="OGD95022.1"/>
    </source>
</evidence>
<dbReference type="InterPro" id="IPR028098">
    <property type="entry name" value="Glyco_trans_4-like_N"/>
</dbReference>
<name>A0A1F5GT23_9BACT</name>
<feature type="domain" description="Glycosyl transferase family 1" evidence="2">
    <location>
        <begin position="199"/>
        <end position="348"/>
    </location>
</feature>
<comment type="caution">
    <text evidence="4">The sequence shown here is derived from an EMBL/GenBank/DDBJ whole genome shotgun (WGS) entry which is preliminary data.</text>
</comment>
<dbReference type="Gene3D" id="3.40.50.2000">
    <property type="entry name" value="Glycogen Phosphorylase B"/>
    <property type="match status" value="2"/>
</dbReference>
<dbReference type="Pfam" id="PF00534">
    <property type="entry name" value="Glycos_transf_1"/>
    <property type="match status" value="1"/>
</dbReference>